<protein>
    <submittedName>
        <fullName evidence="1">Uncharacterized protein</fullName>
    </submittedName>
</protein>
<gene>
    <name evidence="1" type="ORF">HPULCUR_006972</name>
</gene>
<name>A0ABP9Y3D6_9FUNG</name>
<reference evidence="1 2" key="1">
    <citation type="submission" date="2024-04" db="EMBL/GenBank/DDBJ databases">
        <title>genome sequences of Mucor flavus KT1a and Helicostylum pulchrum KT1b strains isolation_sourced from the surface of a dry-aged beef.</title>
        <authorList>
            <person name="Toyotome T."/>
            <person name="Hosono M."/>
            <person name="Torimaru M."/>
            <person name="Fukuda K."/>
            <person name="Mikami N."/>
        </authorList>
    </citation>
    <scope>NUCLEOTIDE SEQUENCE [LARGE SCALE GENOMIC DNA]</scope>
    <source>
        <strain evidence="1 2">KT1b</strain>
    </source>
</reference>
<comment type="caution">
    <text evidence="1">The sequence shown here is derived from an EMBL/GenBank/DDBJ whole genome shotgun (WGS) entry which is preliminary data.</text>
</comment>
<proteinExistence type="predicted"/>
<accession>A0ABP9Y3D6</accession>
<sequence length="115" mass="13570">MFVVHFDWEDDIKEELLRLIFIQSSLILKDDHEDRLLFFADLESYFWKHENHDPNATSDIIDSRINEEIRSWIEEHVEKHTDWKIVKALLRLSLEDLAHLGNIANEQSGAAISTV</sequence>
<evidence type="ECO:0000313" key="1">
    <source>
        <dbReference type="EMBL" id="GAA5801524.1"/>
    </source>
</evidence>
<keyword evidence="2" id="KW-1185">Reference proteome</keyword>
<organism evidence="1 2">
    <name type="scientific">Helicostylum pulchrum</name>
    <dbReference type="NCBI Taxonomy" id="562976"/>
    <lineage>
        <taxon>Eukaryota</taxon>
        <taxon>Fungi</taxon>
        <taxon>Fungi incertae sedis</taxon>
        <taxon>Mucoromycota</taxon>
        <taxon>Mucoromycotina</taxon>
        <taxon>Mucoromycetes</taxon>
        <taxon>Mucorales</taxon>
        <taxon>Mucorineae</taxon>
        <taxon>Mucoraceae</taxon>
        <taxon>Helicostylum</taxon>
    </lineage>
</organism>
<dbReference type="Proteomes" id="UP001476247">
    <property type="component" value="Unassembled WGS sequence"/>
</dbReference>
<evidence type="ECO:0000313" key="2">
    <source>
        <dbReference type="Proteomes" id="UP001476247"/>
    </source>
</evidence>
<dbReference type="EMBL" id="BAABUJ010000019">
    <property type="protein sequence ID" value="GAA5801524.1"/>
    <property type="molecule type" value="Genomic_DNA"/>
</dbReference>